<gene>
    <name evidence="1" type="ORF">QUC96_001805</name>
</gene>
<reference evidence="1" key="1">
    <citation type="submission" date="2024-09" db="EMBL/GenBank/DDBJ databases">
        <authorList>
            <person name="Gagne-Thivierge C."/>
        </authorList>
    </citation>
    <scope>NUCLEOTIDE SEQUENCE</scope>
    <source>
        <strain evidence="1">SC310</strain>
    </source>
</reference>
<accession>A0ACD5FMZ2</accession>
<organism evidence="1 2">
    <name type="scientific">Staphylococcus hyicus</name>
    <dbReference type="NCBI Taxonomy" id="1284"/>
    <lineage>
        <taxon>Bacteria</taxon>
        <taxon>Bacillati</taxon>
        <taxon>Bacillota</taxon>
        <taxon>Bacilli</taxon>
        <taxon>Bacillales</taxon>
        <taxon>Staphylococcaceae</taxon>
        <taxon>Staphylococcus</taxon>
    </lineage>
</organism>
<keyword evidence="2" id="KW-1185">Reference proteome</keyword>
<dbReference type="Proteomes" id="UP001234913">
    <property type="component" value="Chromosome"/>
</dbReference>
<sequence length="161" mass="17659">MKKVLFSKSFLIALSLVIAFFSVFSAPVSAKTSDDHLKIIQESLKYNVQTEKYVFNSDLAKKKGLNDKQAANLKNFFESMNSKEIKAFNKEIGFAPDLKSLENSKNPQIAPVLAGIIGAIGGALAAKLMDEIMNYGIAKTCQKNKGKNAAFDDYCKTNGHI</sequence>
<dbReference type="EMBL" id="CP171742">
    <property type="protein sequence ID" value="XKR69610.1"/>
    <property type="molecule type" value="Genomic_DNA"/>
</dbReference>
<proteinExistence type="predicted"/>
<evidence type="ECO:0000313" key="2">
    <source>
        <dbReference type="Proteomes" id="UP001234913"/>
    </source>
</evidence>
<protein>
    <submittedName>
        <fullName evidence="1">Uncharacterized protein</fullName>
    </submittedName>
</protein>
<evidence type="ECO:0000313" key="1">
    <source>
        <dbReference type="EMBL" id="XKR69610.1"/>
    </source>
</evidence>
<name>A0ACD5FMZ2_STAHY</name>